<protein>
    <submittedName>
        <fullName evidence="1">Uncharacterized protein</fullName>
    </submittedName>
</protein>
<organism evidence="1">
    <name type="scientific">uncultured Caudovirales phage</name>
    <dbReference type="NCBI Taxonomy" id="2100421"/>
    <lineage>
        <taxon>Viruses</taxon>
        <taxon>Duplodnaviria</taxon>
        <taxon>Heunggongvirae</taxon>
        <taxon>Uroviricota</taxon>
        <taxon>Caudoviricetes</taxon>
        <taxon>Peduoviridae</taxon>
        <taxon>Maltschvirus</taxon>
        <taxon>Maltschvirus maltsch</taxon>
    </lineage>
</organism>
<evidence type="ECO:0000313" key="1">
    <source>
        <dbReference type="EMBL" id="CAB4140926.1"/>
    </source>
</evidence>
<sequence>MEPETTDQYTTASLSIIERILDSAGAAPVEGVTAQTLILATLSVPILMQVLSIVRPHINTHAMDKQETIRLEAMRQLVELRKETSPEEFADAMMAMDAGRAPALPAPPKKK</sequence>
<name>A0A6J5M702_9CAUD</name>
<gene>
    <name evidence="1" type="ORF">UFOVP399_24</name>
</gene>
<accession>A0A6J5M702</accession>
<dbReference type="EMBL" id="LR796383">
    <property type="protein sequence ID" value="CAB4140926.1"/>
    <property type="molecule type" value="Genomic_DNA"/>
</dbReference>
<proteinExistence type="predicted"/>
<reference evidence="1" key="1">
    <citation type="submission" date="2020-04" db="EMBL/GenBank/DDBJ databases">
        <authorList>
            <person name="Chiriac C."/>
            <person name="Salcher M."/>
            <person name="Ghai R."/>
            <person name="Kavagutti S V."/>
        </authorList>
    </citation>
    <scope>NUCLEOTIDE SEQUENCE</scope>
</reference>